<dbReference type="GO" id="GO:0008199">
    <property type="term" value="F:ferric iron binding"/>
    <property type="evidence" value="ECO:0007669"/>
    <property type="project" value="InterPro"/>
</dbReference>
<dbReference type="Proteomes" id="UP000053528">
    <property type="component" value="Unassembled WGS sequence"/>
</dbReference>
<dbReference type="InterPro" id="IPR050770">
    <property type="entry name" value="Intradiol_RC_Dioxygenase"/>
</dbReference>
<dbReference type="CDD" id="cd03463">
    <property type="entry name" value="3_4-PCD_alpha"/>
    <property type="match status" value="1"/>
</dbReference>
<gene>
    <name evidence="5" type="ORF">HMPREF2128_05325</name>
</gene>
<dbReference type="SUPFAM" id="SSF49482">
    <property type="entry name" value="Aromatic compound dioxygenase"/>
    <property type="match status" value="1"/>
</dbReference>
<evidence type="ECO:0000313" key="6">
    <source>
        <dbReference type="Proteomes" id="UP000053528"/>
    </source>
</evidence>
<dbReference type="EMBL" id="JRNH01000014">
    <property type="protein sequence ID" value="KGF20490.1"/>
    <property type="molecule type" value="Genomic_DNA"/>
</dbReference>
<keyword evidence="2 5" id="KW-0223">Dioxygenase</keyword>
<dbReference type="PANTHER" id="PTHR33711">
    <property type="entry name" value="DIOXYGENASE, PUTATIVE (AFU_ORTHOLOGUE AFUA_2G02910)-RELATED"/>
    <property type="match status" value="1"/>
</dbReference>
<dbReference type="NCBIfam" id="TIGR02423">
    <property type="entry name" value="protocat_alph"/>
    <property type="match status" value="1"/>
</dbReference>
<protein>
    <submittedName>
        <fullName evidence="5">Protocatechuate 3,4-dioxygenase</fullName>
    </submittedName>
</protein>
<dbReference type="RefSeq" id="WP_035755806.1">
    <property type="nucleotide sequence ID" value="NZ_JRNH01000014.1"/>
</dbReference>
<name>A0A095YDG6_9MICC</name>
<reference evidence="5 6" key="1">
    <citation type="submission" date="2014-07" db="EMBL/GenBank/DDBJ databases">
        <authorList>
            <person name="McCorrison J."/>
            <person name="Sanka R."/>
            <person name="Torralba M."/>
            <person name="Gillis M."/>
            <person name="Haft D.H."/>
            <person name="Methe B."/>
            <person name="Sutton G."/>
            <person name="Nelson K.E."/>
        </authorList>
    </citation>
    <scope>NUCLEOTIDE SEQUENCE [LARGE SCALE GENOMIC DNA]</scope>
    <source>
        <strain evidence="5 6">DNF00011</strain>
    </source>
</reference>
<evidence type="ECO:0000259" key="4">
    <source>
        <dbReference type="Pfam" id="PF00775"/>
    </source>
</evidence>
<dbReference type="Gene3D" id="2.60.130.10">
    <property type="entry name" value="Aromatic compound dioxygenase"/>
    <property type="match status" value="1"/>
</dbReference>
<keyword evidence="3" id="KW-0560">Oxidoreductase</keyword>
<proteinExistence type="inferred from homology"/>
<dbReference type="GO" id="GO:0018578">
    <property type="term" value="F:protocatechuate 3,4-dioxygenase activity"/>
    <property type="evidence" value="ECO:0007669"/>
    <property type="project" value="InterPro"/>
</dbReference>
<dbReference type="Pfam" id="PF00775">
    <property type="entry name" value="Dioxygenase_C"/>
    <property type="match status" value="1"/>
</dbReference>
<dbReference type="AlphaFoldDB" id="A0A095YDG6"/>
<organism evidence="5 6">
    <name type="scientific">Pseudoglutamicibacter albus DNF00011</name>
    <dbReference type="NCBI Taxonomy" id="1401063"/>
    <lineage>
        <taxon>Bacteria</taxon>
        <taxon>Bacillati</taxon>
        <taxon>Actinomycetota</taxon>
        <taxon>Actinomycetes</taxon>
        <taxon>Micrococcales</taxon>
        <taxon>Micrococcaceae</taxon>
        <taxon>Pseudoglutamicibacter</taxon>
    </lineage>
</organism>
<dbReference type="InterPro" id="IPR000627">
    <property type="entry name" value="Intradiol_dOase_C"/>
</dbReference>
<dbReference type="InterPro" id="IPR015889">
    <property type="entry name" value="Intradiol_dOase_core"/>
</dbReference>
<sequence length="202" mass="22321">MPKEKLVPTPGQTIGPFFGYAHPHEQVHLPWWDGQNLVPPGHAKAVRLTGTVYDGAGDPIPDAMLEIWQADEDGNIVQKDGSLVRDGFTFTGWGRGIVDNVGTYTFSTVNPGPTEEGKAAFIAVVVFARGLLNKLHTRVYLPEDEEALANDPVLQSLDEERRKTLIATRGEDGSLHFDIHLQGEKETVFFQFPGIEYPVNEN</sequence>
<comment type="similarity">
    <text evidence="1">Belongs to the intradiol ring-cleavage dioxygenase family.</text>
</comment>
<accession>A0A095YDG6</accession>
<evidence type="ECO:0000256" key="1">
    <source>
        <dbReference type="ARBA" id="ARBA00007825"/>
    </source>
</evidence>
<dbReference type="InterPro" id="IPR012786">
    <property type="entry name" value="Protocat_dOase_a"/>
</dbReference>
<evidence type="ECO:0000313" key="5">
    <source>
        <dbReference type="EMBL" id="KGF20490.1"/>
    </source>
</evidence>
<dbReference type="PANTHER" id="PTHR33711:SF9">
    <property type="entry name" value="PROTOCATECHUATE 3,4-DIOXYGENASE ALPHA CHAIN"/>
    <property type="match status" value="1"/>
</dbReference>
<evidence type="ECO:0000256" key="2">
    <source>
        <dbReference type="ARBA" id="ARBA00022964"/>
    </source>
</evidence>
<evidence type="ECO:0000256" key="3">
    <source>
        <dbReference type="ARBA" id="ARBA00023002"/>
    </source>
</evidence>
<feature type="domain" description="Intradiol ring-cleavage dioxygenases" evidence="4">
    <location>
        <begin position="15"/>
        <end position="169"/>
    </location>
</feature>
<comment type="caution">
    <text evidence="5">The sequence shown here is derived from an EMBL/GenBank/DDBJ whole genome shotgun (WGS) entry which is preliminary data.</text>
</comment>